<dbReference type="AlphaFoldDB" id="A0A2S8HQM9"/>
<dbReference type="Proteomes" id="UP000239687">
    <property type="component" value="Unassembled WGS sequence"/>
</dbReference>
<reference evidence="1 2" key="1">
    <citation type="submission" date="2018-02" db="EMBL/GenBank/DDBJ databases">
        <title>Draft genome sequencing of Pseudomonas frederiksbergensis 11-D3.</title>
        <authorList>
            <person name="Zheng B.-X."/>
        </authorList>
    </citation>
    <scope>NUCLEOTIDE SEQUENCE [LARGE SCALE GENOMIC DNA]</scope>
    <source>
        <strain evidence="1 2">11-D3</strain>
    </source>
</reference>
<evidence type="ECO:0000313" key="2">
    <source>
        <dbReference type="Proteomes" id="UP000239687"/>
    </source>
</evidence>
<evidence type="ECO:0000313" key="1">
    <source>
        <dbReference type="EMBL" id="PQP04867.1"/>
    </source>
</evidence>
<sequence length="91" mass="10116">MLHLLFGTSGRLLLKPVTYCDFTLDPDPGKQKPLVSHHFGKVSYSRLTVSPAGLINREGWHFDRLLTPIICQTGINKAAFYAYKDPPEGAS</sequence>
<accession>A0A2S8HQM9</accession>
<comment type="caution">
    <text evidence="1">The sequence shown here is derived from an EMBL/GenBank/DDBJ whole genome shotgun (WGS) entry which is preliminary data.</text>
</comment>
<dbReference type="EMBL" id="PUIN01000004">
    <property type="protein sequence ID" value="PQP04867.1"/>
    <property type="molecule type" value="Genomic_DNA"/>
</dbReference>
<proteinExistence type="predicted"/>
<organism evidence="1 2">
    <name type="scientific">Pseudomonas frederiksbergensis</name>
    <dbReference type="NCBI Taxonomy" id="104087"/>
    <lineage>
        <taxon>Bacteria</taxon>
        <taxon>Pseudomonadati</taxon>
        <taxon>Pseudomonadota</taxon>
        <taxon>Gammaproteobacteria</taxon>
        <taxon>Pseudomonadales</taxon>
        <taxon>Pseudomonadaceae</taxon>
        <taxon>Pseudomonas</taxon>
    </lineage>
</organism>
<protein>
    <submittedName>
        <fullName evidence="1">Uncharacterized protein</fullName>
    </submittedName>
</protein>
<name>A0A2S8HQM9_9PSED</name>
<gene>
    <name evidence="1" type="ORF">C5612_08420</name>
</gene>